<proteinExistence type="predicted"/>
<feature type="signal peptide" evidence="1">
    <location>
        <begin position="1"/>
        <end position="20"/>
    </location>
</feature>
<sequence length="216" mass="23344">MYSKILIIMANLVALPFILSAPTPGSSWGQPVCDVANFDNYPSVALLTPIGEYKNIFWQAMSVGSGLLQVTGVKPHSGGIVAVFRPNDILLEGTPSMLAGYANGKTDTFDLYSFAYGCSLPNVQGTLTLPTACNITIKGYFDSDKFIERTVTYSSTGVRPQMMETQNGLLSGFRNLKKATFEVVGLLDSSFTATGLLDDDAILPLKLFVEFEFPSP</sequence>
<comment type="caution">
    <text evidence="2">The sequence shown here is derived from an EMBL/GenBank/DDBJ whole genome shotgun (WGS) entry which is preliminary data.</text>
</comment>
<evidence type="ECO:0000313" key="3">
    <source>
        <dbReference type="Proteomes" id="UP001365542"/>
    </source>
</evidence>
<evidence type="ECO:0000256" key="1">
    <source>
        <dbReference type="SAM" id="SignalP"/>
    </source>
</evidence>
<gene>
    <name evidence="2" type="ORF">TWF694_009620</name>
</gene>
<dbReference type="Proteomes" id="UP001365542">
    <property type="component" value="Unassembled WGS sequence"/>
</dbReference>
<accession>A0AAV9XBC5</accession>
<dbReference type="AlphaFoldDB" id="A0AAV9XBC5"/>
<keyword evidence="1" id="KW-0732">Signal</keyword>
<organism evidence="2 3">
    <name type="scientific">Orbilia ellipsospora</name>
    <dbReference type="NCBI Taxonomy" id="2528407"/>
    <lineage>
        <taxon>Eukaryota</taxon>
        <taxon>Fungi</taxon>
        <taxon>Dikarya</taxon>
        <taxon>Ascomycota</taxon>
        <taxon>Pezizomycotina</taxon>
        <taxon>Orbiliomycetes</taxon>
        <taxon>Orbiliales</taxon>
        <taxon>Orbiliaceae</taxon>
        <taxon>Orbilia</taxon>
    </lineage>
</organism>
<protein>
    <submittedName>
        <fullName evidence="2">Uncharacterized protein</fullName>
    </submittedName>
</protein>
<keyword evidence="3" id="KW-1185">Reference proteome</keyword>
<feature type="chain" id="PRO_5043776790" evidence="1">
    <location>
        <begin position="21"/>
        <end position="216"/>
    </location>
</feature>
<evidence type="ECO:0000313" key="2">
    <source>
        <dbReference type="EMBL" id="KAK6539395.1"/>
    </source>
</evidence>
<name>A0AAV9XBC5_9PEZI</name>
<dbReference type="EMBL" id="JAVHJO010000006">
    <property type="protein sequence ID" value="KAK6539395.1"/>
    <property type="molecule type" value="Genomic_DNA"/>
</dbReference>
<reference evidence="2 3" key="1">
    <citation type="submission" date="2019-10" db="EMBL/GenBank/DDBJ databases">
        <authorList>
            <person name="Palmer J.M."/>
        </authorList>
    </citation>
    <scope>NUCLEOTIDE SEQUENCE [LARGE SCALE GENOMIC DNA]</scope>
    <source>
        <strain evidence="2 3">TWF694</strain>
    </source>
</reference>